<feature type="compositionally biased region" description="Basic and acidic residues" evidence="1">
    <location>
        <begin position="1"/>
        <end position="13"/>
    </location>
</feature>
<evidence type="ECO:0000313" key="2">
    <source>
        <dbReference type="EMBL" id="DAF64409.1"/>
    </source>
</evidence>
<dbReference type="EMBL" id="BK032859">
    <property type="protein sequence ID" value="DAF64409.1"/>
    <property type="molecule type" value="Genomic_DNA"/>
</dbReference>
<reference evidence="2" key="1">
    <citation type="journal article" date="2021" name="Proc. Natl. Acad. Sci. U.S.A.">
        <title>A Catalog of Tens of Thousands of Viruses from Human Metagenomes Reveals Hidden Associations with Chronic Diseases.</title>
        <authorList>
            <person name="Tisza M.J."/>
            <person name="Buck C.B."/>
        </authorList>
    </citation>
    <scope>NUCLEOTIDE SEQUENCE</scope>
    <source>
        <strain evidence="2">Ct9UA16</strain>
    </source>
</reference>
<sequence>MERKTREKVDKISRSLQGKKSNGYREIPSQGKSR</sequence>
<name>A0A8S5TMG7_9CAUD</name>
<feature type="region of interest" description="Disordered" evidence="1">
    <location>
        <begin position="1"/>
        <end position="34"/>
    </location>
</feature>
<organism evidence="2">
    <name type="scientific">Siphoviridae sp. ct9UA16</name>
    <dbReference type="NCBI Taxonomy" id="2827793"/>
    <lineage>
        <taxon>Viruses</taxon>
        <taxon>Duplodnaviria</taxon>
        <taxon>Heunggongvirae</taxon>
        <taxon>Uroviricota</taxon>
        <taxon>Caudoviricetes</taxon>
    </lineage>
</organism>
<evidence type="ECO:0000256" key="1">
    <source>
        <dbReference type="SAM" id="MobiDB-lite"/>
    </source>
</evidence>
<accession>A0A8S5TMG7</accession>
<proteinExistence type="predicted"/>
<protein>
    <submittedName>
        <fullName evidence="2">Uncharacterized protein</fullName>
    </submittedName>
</protein>